<evidence type="ECO:0000256" key="1">
    <source>
        <dbReference type="SAM" id="SignalP"/>
    </source>
</evidence>
<keyword evidence="1" id="KW-0732">Signal</keyword>
<proteinExistence type="predicted"/>
<gene>
    <name evidence="2" type="ORF">GCM10008906_38950</name>
</gene>
<keyword evidence="3" id="KW-1185">Reference proteome</keyword>
<evidence type="ECO:0000313" key="2">
    <source>
        <dbReference type="EMBL" id="GAA0748613.1"/>
    </source>
</evidence>
<comment type="caution">
    <text evidence="2">The sequence shown here is derived from an EMBL/GenBank/DDBJ whole genome shotgun (WGS) entry which is preliminary data.</text>
</comment>
<feature type="chain" id="PRO_5045156175" evidence="1">
    <location>
        <begin position="29"/>
        <end position="210"/>
    </location>
</feature>
<feature type="signal peptide" evidence="1">
    <location>
        <begin position="1"/>
        <end position="28"/>
    </location>
</feature>
<dbReference type="EMBL" id="BAAACG010000023">
    <property type="protein sequence ID" value="GAA0748613.1"/>
    <property type="molecule type" value="Genomic_DNA"/>
</dbReference>
<accession>A0ABP3V5T1</accession>
<sequence>MKNKITKILVINIIFFNLILGNSISAFAAGLSDITYSYSPKIIHITNDYNLKNYLSSVSKGSLNVADYAKSHYFLEYKKSIDITKVSIAIEILGHVYPDKIARYIPFGLGKVITKHTSIIDIGEKSVDSNRWIWDSIAAVIGSSFSVNSSNIRSLNIYTIPQNTTEQHVDQIIKDLKNKDLRLNRDIMIKVQKDIDNGTIDPMLLKMMEK</sequence>
<organism evidence="2 3">
    <name type="scientific">Clostridium oceanicum</name>
    <dbReference type="NCBI Taxonomy" id="1543"/>
    <lineage>
        <taxon>Bacteria</taxon>
        <taxon>Bacillati</taxon>
        <taxon>Bacillota</taxon>
        <taxon>Clostridia</taxon>
        <taxon>Eubacteriales</taxon>
        <taxon>Clostridiaceae</taxon>
        <taxon>Clostridium</taxon>
    </lineage>
</organism>
<name>A0ABP3V5T1_9CLOT</name>
<evidence type="ECO:0000313" key="3">
    <source>
        <dbReference type="Proteomes" id="UP001501510"/>
    </source>
</evidence>
<dbReference type="RefSeq" id="WP_343764603.1">
    <property type="nucleotide sequence ID" value="NZ_BAAACG010000023.1"/>
</dbReference>
<reference evidence="3" key="1">
    <citation type="journal article" date="2019" name="Int. J. Syst. Evol. Microbiol.">
        <title>The Global Catalogue of Microorganisms (GCM) 10K type strain sequencing project: providing services to taxonomists for standard genome sequencing and annotation.</title>
        <authorList>
            <consortium name="The Broad Institute Genomics Platform"/>
            <consortium name="The Broad Institute Genome Sequencing Center for Infectious Disease"/>
            <person name="Wu L."/>
            <person name="Ma J."/>
        </authorList>
    </citation>
    <scope>NUCLEOTIDE SEQUENCE [LARGE SCALE GENOMIC DNA]</scope>
    <source>
        <strain evidence="3">JCM 1407</strain>
    </source>
</reference>
<protein>
    <submittedName>
        <fullName evidence="2">Uncharacterized protein</fullName>
    </submittedName>
</protein>
<dbReference type="Proteomes" id="UP001501510">
    <property type="component" value="Unassembled WGS sequence"/>
</dbReference>